<evidence type="ECO:0000256" key="4">
    <source>
        <dbReference type="ARBA" id="ARBA00022679"/>
    </source>
</evidence>
<evidence type="ECO:0000256" key="1">
    <source>
        <dbReference type="ARBA" id="ARBA00004776"/>
    </source>
</evidence>
<comment type="similarity">
    <text evidence="2">Belongs to the glycosyltransferase 2 family.</text>
</comment>
<sequence length="271" mass="28776">MTPRTAVVTVTRGRDEHLARQRRGLTGCLPGEHVVVGMGEEPRIGDGPPATVVRVPVGDGGLPLAEARNAGAATAIDGGAELLVFLDVDCIPEPVLLDRYAAASARVDGPALLCGPVHYLPPPPPGGYPDTGLARLAGPHPARPAPPDGELWPETRWELFWSLSFAVTVPTWRTLGGFCTGYAGYGGEDTDLAQVAASHGAGLYWVGGAVAHHQHHPPSVADPARLGEIVRNANLFHRRWGWWPMGGWLDELAAQDKVAFDRGRATLEVLT</sequence>
<dbReference type="PANTHER" id="PTHR43179">
    <property type="entry name" value="RHAMNOSYLTRANSFERASE WBBL"/>
    <property type="match status" value="1"/>
</dbReference>
<dbReference type="EMBL" id="SHKL01000001">
    <property type="protein sequence ID" value="RZT87265.1"/>
    <property type="molecule type" value="Genomic_DNA"/>
</dbReference>
<reference evidence="6 7" key="1">
    <citation type="submission" date="2019-02" db="EMBL/GenBank/DDBJ databases">
        <title>Sequencing the genomes of 1000 actinobacteria strains.</title>
        <authorList>
            <person name="Klenk H.-P."/>
        </authorList>
    </citation>
    <scope>NUCLEOTIDE SEQUENCE [LARGE SCALE GENOMIC DNA]</scope>
    <source>
        <strain evidence="6 7">DSM 45779</strain>
    </source>
</reference>
<dbReference type="PANTHER" id="PTHR43179:SF12">
    <property type="entry name" value="GALACTOFURANOSYLTRANSFERASE GLFT2"/>
    <property type="match status" value="1"/>
</dbReference>
<gene>
    <name evidence="6" type="ORF">EV383_4175</name>
</gene>
<organism evidence="6 7">
    <name type="scientific">Pseudonocardia sediminis</name>
    <dbReference type="NCBI Taxonomy" id="1397368"/>
    <lineage>
        <taxon>Bacteria</taxon>
        <taxon>Bacillati</taxon>
        <taxon>Actinomycetota</taxon>
        <taxon>Actinomycetes</taxon>
        <taxon>Pseudonocardiales</taxon>
        <taxon>Pseudonocardiaceae</taxon>
        <taxon>Pseudonocardia</taxon>
    </lineage>
</organism>
<evidence type="ECO:0000259" key="5">
    <source>
        <dbReference type="Pfam" id="PF02709"/>
    </source>
</evidence>
<dbReference type="OrthoDB" id="6653642at2"/>
<protein>
    <submittedName>
        <fullName evidence="6">GT2 family glycosyltransferase</fullName>
    </submittedName>
</protein>
<comment type="caution">
    <text evidence="6">The sequence shown here is derived from an EMBL/GenBank/DDBJ whole genome shotgun (WGS) entry which is preliminary data.</text>
</comment>
<accession>A0A4Q7UZN1</accession>
<proteinExistence type="inferred from homology"/>
<keyword evidence="4 6" id="KW-0808">Transferase</keyword>
<comment type="pathway">
    <text evidence="1">Cell wall biogenesis; cell wall polysaccharide biosynthesis.</text>
</comment>
<dbReference type="InterPro" id="IPR029044">
    <property type="entry name" value="Nucleotide-diphossugar_trans"/>
</dbReference>
<dbReference type="InterPro" id="IPR027791">
    <property type="entry name" value="Galactosyl_T_C"/>
</dbReference>
<dbReference type="RefSeq" id="WP_130291442.1">
    <property type="nucleotide sequence ID" value="NZ_SHKL01000001.1"/>
</dbReference>
<evidence type="ECO:0000313" key="6">
    <source>
        <dbReference type="EMBL" id="RZT87265.1"/>
    </source>
</evidence>
<keyword evidence="3" id="KW-0328">Glycosyltransferase</keyword>
<dbReference type="AlphaFoldDB" id="A0A4Q7UZN1"/>
<name>A0A4Q7UZN1_PSEST</name>
<dbReference type="CDD" id="cd00761">
    <property type="entry name" value="Glyco_tranf_GTA_type"/>
    <property type="match status" value="1"/>
</dbReference>
<dbReference type="Pfam" id="PF02709">
    <property type="entry name" value="Glyco_transf_7C"/>
    <property type="match status" value="1"/>
</dbReference>
<dbReference type="Gene3D" id="3.90.550.10">
    <property type="entry name" value="Spore Coat Polysaccharide Biosynthesis Protein SpsA, Chain A"/>
    <property type="match status" value="1"/>
</dbReference>
<dbReference type="GO" id="GO:0016757">
    <property type="term" value="F:glycosyltransferase activity"/>
    <property type="evidence" value="ECO:0007669"/>
    <property type="project" value="UniProtKB-KW"/>
</dbReference>
<dbReference type="Proteomes" id="UP000291591">
    <property type="component" value="Unassembled WGS sequence"/>
</dbReference>
<feature type="domain" description="Galactosyltransferase C-terminal" evidence="5">
    <location>
        <begin position="157"/>
        <end position="206"/>
    </location>
</feature>
<keyword evidence="7" id="KW-1185">Reference proteome</keyword>
<dbReference type="SUPFAM" id="SSF53448">
    <property type="entry name" value="Nucleotide-diphospho-sugar transferases"/>
    <property type="match status" value="1"/>
</dbReference>
<evidence type="ECO:0000313" key="7">
    <source>
        <dbReference type="Proteomes" id="UP000291591"/>
    </source>
</evidence>
<evidence type="ECO:0000256" key="2">
    <source>
        <dbReference type="ARBA" id="ARBA00006739"/>
    </source>
</evidence>
<evidence type="ECO:0000256" key="3">
    <source>
        <dbReference type="ARBA" id="ARBA00022676"/>
    </source>
</evidence>